<comment type="subunit">
    <text evidence="4">Complex I is composed of 45 different subunits.</text>
</comment>
<keyword evidence="8" id="KW-0249">Electron transport</keyword>
<keyword evidence="5" id="KW-0813">Transport</keyword>
<dbReference type="Proteomes" id="UP000694867">
    <property type="component" value="Unplaced"/>
</dbReference>
<evidence type="ECO:0000256" key="1">
    <source>
        <dbReference type="ARBA" id="ARBA00003195"/>
    </source>
</evidence>
<keyword evidence="6" id="KW-0679">Respiratory chain</keyword>
<accession>A0AAJ6QW45</accession>
<evidence type="ECO:0000313" key="12">
    <source>
        <dbReference type="RefSeq" id="XP_003745791.1"/>
    </source>
</evidence>
<evidence type="ECO:0000256" key="5">
    <source>
        <dbReference type="ARBA" id="ARBA00022448"/>
    </source>
</evidence>
<evidence type="ECO:0000256" key="10">
    <source>
        <dbReference type="ARBA" id="ARBA00023136"/>
    </source>
</evidence>
<dbReference type="RefSeq" id="XP_003745791.1">
    <property type="nucleotide sequence ID" value="XM_003745743.1"/>
</dbReference>
<organism evidence="11 12">
    <name type="scientific">Galendromus occidentalis</name>
    <name type="common">western predatory mite</name>
    <dbReference type="NCBI Taxonomy" id="34638"/>
    <lineage>
        <taxon>Eukaryota</taxon>
        <taxon>Metazoa</taxon>
        <taxon>Ecdysozoa</taxon>
        <taxon>Arthropoda</taxon>
        <taxon>Chelicerata</taxon>
        <taxon>Arachnida</taxon>
        <taxon>Acari</taxon>
        <taxon>Parasitiformes</taxon>
        <taxon>Mesostigmata</taxon>
        <taxon>Gamasina</taxon>
        <taxon>Phytoseioidea</taxon>
        <taxon>Phytoseiidae</taxon>
        <taxon>Typhlodrominae</taxon>
        <taxon>Galendromus</taxon>
    </lineage>
</organism>
<sequence>MAGVLKKTTGLTGLKVEPRPHKILTALYNRILLSLESAPKEAAYRQHTEALIKRNLEYVLTVKDIGKLEEKLGYQVEESIKLAENELMLARRMAQWKPWLPLETKPSADQWKWPL</sequence>
<dbReference type="Pfam" id="PF04716">
    <property type="entry name" value="ETC_C1_NDUFA5"/>
    <property type="match status" value="1"/>
</dbReference>
<evidence type="ECO:0000313" key="11">
    <source>
        <dbReference type="Proteomes" id="UP000694867"/>
    </source>
</evidence>
<dbReference type="PANTHER" id="PTHR12653">
    <property type="entry name" value="NADH-UBIQUINONE OXIDOREDUCTASE 13 KD-B SUBUNIT"/>
    <property type="match status" value="1"/>
</dbReference>
<dbReference type="KEGG" id="goe:100900355"/>
<name>A0AAJ6QW45_9ACAR</name>
<comment type="similarity">
    <text evidence="3">Belongs to the complex I NDUFA5 subunit family.</text>
</comment>
<keyword evidence="7" id="KW-0999">Mitochondrion inner membrane</keyword>
<keyword evidence="10" id="KW-0472">Membrane</keyword>
<evidence type="ECO:0000256" key="8">
    <source>
        <dbReference type="ARBA" id="ARBA00022982"/>
    </source>
</evidence>
<evidence type="ECO:0000256" key="7">
    <source>
        <dbReference type="ARBA" id="ARBA00022792"/>
    </source>
</evidence>
<evidence type="ECO:0000256" key="6">
    <source>
        <dbReference type="ARBA" id="ARBA00022660"/>
    </source>
</evidence>
<dbReference type="GeneID" id="100900355"/>
<dbReference type="AlphaFoldDB" id="A0AAJ6QW45"/>
<evidence type="ECO:0000256" key="2">
    <source>
        <dbReference type="ARBA" id="ARBA00004443"/>
    </source>
</evidence>
<reference evidence="12" key="1">
    <citation type="submission" date="2025-08" db="UniProtKB">
        <authorList>
            <consortium name="RefSeq"/>
        </authorList>
    </citation>
    <scope>IDENTIFICATION</scope>
</reference>
<keyword evidence="11" id="KW-1185">Reference proteome</keyword>
<evidence type="ECO:0000256" key="4">
    <source>
        <dbReference type="ARBA" id="ARBA00011533"/>
    </source>
</evidence>
<keyword evidence="9" id="KW-0496">Mitochondrion</keyword>
<dbReference type="PANTHER" id="PTHR12653:SF0">
    <property type="entry name" value="NADH DEHYDROGENASE [UBIQUINONE] 1 ALPHA SUBCOMPLEX SUBUNIT 5"/>
    <property type="match status" value="1"/>
</dbReference>
<dbReference type="CTD" id="39214"/>
<dbReference type="GO" id="GO:0022904">
    <property type="term" value="P:respiratory electron transport chain"/>
    <property type="evidence" value="ECO:0007669"/>
    <property type="project" value="InterPro"/>
</dbReference>
<evidence type="ECO:0000256" key="3">
    <source>
        <dbReference type="ARBA" id="ARBA00010261"/>
    </source>
</evidence>
<proteinExistence type="inferred from homology"/>
<dbReference type="InterPro" id="IPR006806">
    <property type="entry name" value="NDUFA5"/>
</dbReference>
<comment type="function">
    <text evidence="1">Accessory subunit of the mitochondrial membrane respiratory chain NADH dehydrogenase (Complex I), that is believed not to be involved in catalysis. Complex I functions in the transfer of electrons from NADH to the respiratory chain. The immediate electron acceptor for the enzyme is believed to be ubiquinone.</text>
</comment>
<evidence type="ECO:0000256" key="9">
    <source>
        <dbReference type="ARBA" id="ARBA00023128"/>
    </source>
</evidence>
<protein>
    <submittedName>
        <fullName evidence="12">NADH dehydrogenase [ubiquinone] 1 alpha subcomplex subunit 5</fullName>
    </submittedName>
</protein>
<comment type="subcellular location">
    <subcellularLocation>
        <location evidence="2">Mitochondrion inner membrane</location>
        <topology evidence="2">Peripheral membrane protein</topology>
        <orientation evidence="2">Matrix side</orientation>
    </subcellularLocation>
</comment>
<gene>
    <name evidence="12" type="primary">LOC100900355</name>
</gene>
<dbReference type="GO" id="GO:0005743">
    <property type="term" value="C:mitochondrial inner membrane"/>
    <property type="evidence" value="ECO:0007669"/>
    <property type="project" value="UniProtKB-SubCell"/>
</dbReference>